<dbReference type="InterPro" id="IPR001763">
    <property type="entry name" value="Rhodanese-like_dom"/>
</dbReference>
<feature type="domain" description="Rhodanese" evidence="1">
    <location>
        <begin position="40"/>
        <end position="133"/>
    </location>
</feature>
<dbReference type="GeneID" id="16068744"/>
<protein>
    <recommendedName>
        <fullName evidence="1">Rhodanese domain-containing protein</fullName>
    </recommendedName>
</protein>
<dbReference type="Proteomes" id="UP000007799">
    <property type="component" value="Unassembled WGS sequence"/>
</dbReference>
<reference evidence="2" key="1">
    <citation type="submission" date="2009-08" db="EMBL/GenBank/DDBJ databases">
        <title>Annotation of Salpingoeca rosetta.</title>
        <authorList>
            <consortium name="The Broad Institute Genome Sequencing Platform"/>
            <person name="Russ C."/>
            <person name="Cuomo C."/>
            <person name="Burger G."/>
            <person name="Gray M.W."/>
            <person name="Holland P.W.H."/>
            <person name="King N."/>
            <person name="Lang F.B.F."/>
            <person name="Roger A.J."/>
            <person name="Ruiz-Trillo I."/>
            <person name="Young S.K."/>
            <person name="Zeng Q."/>
            <person name="Gargeya S."/>
            <person name="Alvarado L."/>
            <person name="Berlin A."/>
            <person name="Chapman S.B."/>
            <person name="Chen Z."/>
            <person name="Freedman E."/>
            <person name="Gellesch M."/>
            <person name="Goldberg J."/>
            <person name="Griggs A."/>
            <person name="Gujja S."/>
            <person name="Heilman E."/>
            <person name="Heiman D."/>
            <person name="Howarth C."/>
            <person name="Mehta T."/>
            <person name="Neiman D."/>
            <person name="Pearson M."/>
            <person name="Roberts A."/>
            <person name="Saif S."/>
            <person name="Shea T."/>
            <person name="Shenoy N."/>
            <person name="Sisk P."/>
            <person name="Stolte C."/>
            <person name="Sykes S."/>
            <person name="White J."/>
            <person name="Yandava C."/>
            <person name="Haas B."/>
            <person name="Nusbaum C."/>
            <person name="Birren B."/>
        </authorList>
    </citation>
    <scope>NUCLEOTIDE SEQUENCE [LARGE SCALE GENOMIC DNA]</scope>
    <source>
        <strain evidence="2">ATCC 50818</strain>
    </source>
</reference>
<dbReference type="InterPro" id="IPR036873">
    <property type="entry name" value="Rhodanese-like_dom_sf"/>
</dbReference>
<gene>
    <name evidence="2" type="ORF">PTSG_10837</name>
</gene>
<evidence type="ECO:0000259" key="1">
    <source>
        <dbReference type="PROSITE" id="PS50206"/>
    </source>
</evidence>
<dbReference type="InterPro" id="IPR027396">
    <property type="entry name" value="DsrEFH-like"/>
</dbReference>
<accession>F2URI6</accession>
<dbReference type="InParanoid" id="F2URI6"/>
<dbReference type="Pfam" id="PF00581">
    <property type="entry name" value="Rhodanese"/>
    <property type="match status" value="1"/>
</dbReference>
<name>F2URI6_SALR5</name>
<proteinExistence type="predicted"/>
<evidence type="ECO:0000313" key="2">
    <source>
        <dbReference type="EMBL" id="EGD80155.1"/>
    </source>
</evidence>
<dbReference type="SMART" id="SM00450">
    <property type="entry name" value="RHOD"/>
    <property type="match status" value="1"/>
</dbReference>
<dbReference type="OrthoDB" id="566238at2759"/>
<dbReference type="PANTHER" id="PTHR43031:SF1">
    <property type="entry name" value="PYRIDINE NUCLEOTIDE-DISULPHIDE OXIDOREDUCTASE"/>
    <property type="match status" value="1"/>
</dbReference>
<dbReference type="PANTHER" id="PTHR43031">
    <property type="entry name" value="FAD-DEPENDENT OXIDOREDUCTASE"/>
    <property type="match status" value="1"/>
</dbReference>
<dbReference type="PROSITE" id="PS50206">
    <property type="entry name" value="RHODANESE_3"/>
    <property type="match status" value="1"/>
</dbReference>
<dbReference type="STRING" id="946362.F2URI6"/>
<dbReference type="EMBL" id="GL832991">
    <property type="protein sequence ID" value="EGD80155.1"/>
    <property type="molecule type" value="Genomic_DNA"/>
</dbReference>
<evidence type="ECO:0000313" key="3">
    <source>
        <dbReference type="Proteomes" id="UP000007799"/>
    </source>
</evidence>
<dbReference type="RefSeq" id="XP_004988217.1">
    <property type="nucleotide sequence ID" value="XM_004988160.1"/>
</dbReference>
<keyword evidence="3" id="KW-1185">Reference proteome</keyword>
<dbReference type="Gene3D" id="3.40.1260.10">
    <property type="entry name" value="DsrEFH-like"/>
    <property type="match status" value="1"/>
</dbReference>
<dbReference type="AlphaFoldDB" id="F2URI6"/>
<dbReference type="SUPFAM" id="SSF75169">
    <property type="entry name" value="DsrEFH-like"/>
    <property type="match status" value="1"/>
</dbReference>
<dbReference type="Gene3D" id="3.40.250.10">
    <property type="entry name" value="Rhodanese-like domain"/>
    <property type="match status" value="1"/>
</dbReference>
<organism evidence="3">
    <name type="scientific">Salpingoeca rosetta (strain ATCC 50818 / BSB-021)</name>
    <dbReference type="NCBI Taxonomy" id="946362"/>
    <lineage>
        <taxon>Eukaryota</taxon>
        <taxon>Choanoflagellata</taxon>
        <taxon>Craspedida</taxon>
        <taxon>Salpingoecidae</taxon>
        <taxon>Salpingoeca</taxon>
    </lineage>
</organism>
<dbReference type="SUPFAM" id="SSF52821">
    <property type="entry name" value="Rhodanese/Cell cycle control phosphatase"/>
    <property type="match status" value="1"/>
</dbReference>
<dbReference type="CDD" id="cd00158">
    <property type="entry name" value="RHOD"/>
    <property type="match status" value="1"/>
</dbReference>
<dbReference type="KEGG" id="sre:PTSG_10837"/>
<sequence>MCMKSDHAVMAFGASSSSSSSSSGTAAKLVDVDTVKQCLKEKDAIVVDVREPDELTAEGAKTIPGAINYPLGPLLRDSAEGNPKHGVKDKKEIVLVCNVGYRSGVAAQQLASFGFPAASLDGGVEAFHAPRAAWLKPQYVVVLETADADRATLALSVATAAQVNGRTTAFALMAKAPLLFRKEGVDSDVCKRYVDINVGEPFKPMAKLVEKFVSSGGTIFACKSCVIHSGLEYSKMDDLVYPGQAPDLVRMTAGAEGSTCFA</sequence>
<dbReference type="OMA" id="TIFACKS"/>
<dbReference type="InterPro" id="IPR050229">
    <property type="entry name" value="GlpE_sulfurtransferase"/>
</dbReference>